<dbReference type="AlphaFoldDB" id="A0A934QMY6"/>
<dbReference type="InterPro" id="IPR006356">
    <property type="entry name" value="HAD-SF_hydro_IIA_hyp3"/>
</dbReference>
<dbReference type="NCBIfam" id="TIGR01460">
    <property type="entry name" value="HAD-SF-IIA"/>
    <property type="match status" value="1"/>
</dbReference>
<keyword evidence="2" id="KW-1185">Reference proteome</keyword>
<dbReference type="NCBIfam" id="TIGR01459">
    <property type="entry name" value="HAD-SF-IIA-hyp4"/>
    <property type="match status" value="1"/>
</dbReference>
<dbReference type="InterPro" id="IPR023214">
    <property type="entry name" value="HAD_sf"/>
</dbReference>
<dbReference type="SUPFAM" id="SSF56784">
    <property type="entry name" value="HAD-like"/>
    <property type="match status" value="1"/>
</dbReference>
<dbReference type="Proteomes" id="UP000778970">
    <property type="component" value="Unassembled WGS sequence"/>
</dbReference>
<dbReference type="EMBL" id="NRRE01000035">
    <property type="protein sequence ID" value="MBK1699260.1"/>
    <property type="molecule type" value="Genomic_DNA"/>
</dbReference>
<gene>
    <name evidence="1" type="ORF">CKO21_18595</name>
</gene>
<sequence length="305" mass="33513">MAGLPSATFGSDTMTDQPAIRRGLEELADGYDAFILDLWGVLHDGLRAYPEAVEALYALKARGKQLLLLSNAPRRTEDLARQMANLGLPEDSYHHLMSSGQDAYVHLRDRPCTWYRELGRRMLHIGPPHDANMREGLDVSVVSDVQFAEFVLNTGPALHATEIGALEPVLRQAADRELPMICANPDIRVMRGDSVELCAGALAKRYQELGGEVRYHGKPYQGIYDSCFQLLGDPDPKRTLAVGDTLHTDIEGANRVGIDSAFVPGGINAGDLGIRMGELPETDRLTALFAREGQSPTHVLPAFRW</sequence>
<comment type="caution">
    <text evidence="1">The sequence shown here is derived from an EMBL/GenBank/DDBJ whole genome shotgun (WGS) entry which is preliminary data.</text>
</comment>
<keyword evidence="1" id="KW-0378">Hydrolase</keyword>
<dbReference type="Gene3D" id="3.40.50.1000">
    <property type="entry name" value="HAD superfamily/HAD-like"/>
    <property type="match status" value="2"/>
</dbReference>
<accession>A0A934QMY6</accession>
<reference evidence="1" key="2">
    <citation type="journal article" date="2020" name="Microorganisms">
        <title>Osmotic Adaptation and Compatible Solute Biosynthesis of Phototrophic Bacteria as Revealed from Genome Analyses.</title>
        <authorList>
            <person name="Imhoff J.F."/>
            <person name="Rahn T."/>
            <person name="Kunzel S."/>
            <person name="Keller A."/>
            <person name="Neulinger S.C."/>
        </authorList>
    </citation>
    <scope>NUCLEOTIDE SEQUENCE</scope>
    <source>
        <strain evidence="1">DSM 9154</strain>
    </source>
</reference>
<organism evidence="1 2">
    <name type="scientific">Rhodovibrio salinarum</name>
    <dbReference type="NCBI Taxonomy" id="1087"/>
    <lineage>
        <taxon>Bacteria</taxon>
        <taxon>Pseudomonadati</taxon>
        <taxon>Pseudomonadota</taxon>
        <taxon>Alphaproteobacteria</taxon>
        <taxon>Rhodospirillales</taxon>
        <taxon>Rhodovibrionaceae</taxon>
        <taxon>Rhodovibrio</taxon>
    </lineage>
</organism>
<name>A0A934QMY6_9PROT</name>
<dbReference type="PANTHER" id="PTHR19288:SF90">
    <property type="entry name" value="OS08G0542600 PROTEIN"/>
    <property type="match status" value="1"/>
</dbReference>
<dbReference type="GO" id="GO:0005737">
    <property type="term" value="C:cytoplasm"/>
    <property type="evidence" value="ECO:0007669"/>
    <property type="project" value="TreeGrafter"/>
</dbReference>
<dbReference type="InterPro" id="IPR006357">
    <property type="entry name" value="HAD-SF_hydro_IIA"/>
</dbReference>
<dbReference type="GO" id="GO:0016791">
    <property type="term" value="F:phosphatase activity"/>
    <property type="evidence" value="ECO:0007669"/>
    <property type="project" value="TreeGrafter"/>
</dbReference>
<dbReference type="InterPro" id="IPR036412">
    <property type="entry name" value="HAD-like_sf"/>
</dbReference>
<reference evidence="1" key="1">
    <citation type="submission" date="2017-08" db="EMBL/GenBank/DDBJ databases">
        <authorList>
            <person name="Imhoff J.F."/>
            <person name="Rahn T."/>
            <person name="Kuenzel S."/>
            <person name="Neulinger S.C."/>
        </authorList>
    </citation>
    <scope>NUCLEOTIDE SEQUENCE</scope>
    <source>
        <strain evidence="1">DSM 9154</strain>
    </source>
</reference>
<proteinExistence type="predicted"/>
<dbReference type="Pfam" id="PF13242">
    <property type="entry name" value="Hydrolase_like"/>
    <property type="match status" value="1"/>
</dbReference>
<dbReference type="CDD" id="cd07525">
    <property type="entry name" value="HAD_like"/>
    <property type="match status" value="1"/>
</dbReference>
<evidence type="ECO:0000313" key="2">
    <source>
        <dbReference type="Proteomes" id="UP000778970"/>
    </source>
</evidence>
<dbReference type="Pfam" id="PF13344">
    <property type="entry name" value="Hydrolase_6"/>
    <property type="match status" value="1"/>
</dbReference>
<protein>
    <submittedName>
        <fullName evidence="1">TIGR01459 family HAD-type hydrolase</fullName>
    </submittedName>
</protein>
<evidence type="ECO:0000313" key="1">
    <source>
        <dbReference type="EMBL" id="MBK1699260.1"/>
    </source>
</evidence>
<dbReference type="PANTHER" id="PTHR19288">
    <property type="entry name" value="4-NITROPHENYLPHOSPHATASE-RELATED"/>
    <property type="match status" value="1"/>
</dbReference>